<protein>
    <submittedName>
        <fullName evidence="2">Uncharacterized protein</fullName>
    </submittedName>
</protein>
<feature type="compositionally biased region" description="Basic and acidic residues" evidence="1">
    <location>
        <begin position="77"/>
        <end position="86"/>
    </location>
</feature>
<feature type="region of interest" description="Disordered" evidence="1">
    <location>
        <begin position="176"/>
        <end position="209"/>
    </location>
</feature>
<feature type="compositionally biased region" description="Basic and acidic residues" evidence="1">
    <location>
        <begin position="54"/>
        <end position="67"/>
    </location>
</feature>
<gene>
    <name evidence="2" type="ORF">B4N89_29480</name>
</gene>
<sequence length="209" mass="22917">MRTARPESPVRVERPPVDRGMEPACGVRPESPVRVERPPVDRGMEPACGVRPESPVRVERPPVDRGMEPVCGVRPESPVRVERPPRAESGARSGRHGPTRARGHTGPLAGCGGARRRRPDPGAGPSIDRVASLGWWLLRAPSCGWIGMKILRAPFGPWPTETFETPVYEALVAEWRDSGREVPRPTDRPQGSPPRHARPPGPGPRTRRP</sequence>
<reference evidence="2 3" key="1">
    <citation type="submission" date="2017-03" db="EMBL/GenBank/DDBJ databases">
        <title>Draft genome sequence of Streptomyces scabrisporus NF3, endophyte isolated from Amphipterygium adstringens.</title>
        <authorList>
            <person name="Vazquez M."/>
            <person name="Ceapa C.D."/>
            <person name="Rodriguez Luna D."/>
            <person name="Sanchez Esquivel S."/>
        </authorList>
    </citation>
    <scope>NUCLEOTIDE SEQUENCE [LARGE SCALE GENOMIC DNA]</scope>
    <source>
        <strain evidence="2 3">NF3</strain>
    </source>
</reference>
<keyword evidence="3" id="KW-1185">Reference proteome</keyword>
<feature type="compositionally biased region" description="Basic and acidic residues" evidence="1">
    <location>
        <begin position="1"/>
        <end position="21"/>
    </location>
</feature>
<dbReference type="AlphaFoldDB" id="A0A1T3P5Y4"/>
<feature type="region of interest" description="Disordered" evidence="1">
    <location>
        <begin position="1"/>
        <end position="125"/>
    </location>
</feature>
<organism evidence="2 3">
    <name type="scientific">Embleya scabrispora</name>
    <dbReference type="NCBI Taxonomy" id="159449"/>
    <lineage>
        <taxon>Bacteria</taxon>
        <taxon>Bacillati</taxon>
        <taxon>Actinomycetota</taxon>
        <taxon>Actinomycetes</taxon>
        <taxon>Kitasatosporales</taxon>
        <taxon>Streptomycetaceae</taxon>
        <taxon>Embleya</taxon>
    </lineage>
</organism>
<dbReference type="Proteomes" id="UP000190037">
    <property type="component" value="Unassembled WGS sequence"/>
</dbReference>
<evidence type="ECO:0000313" key="3">
    <source>
        <dbReference type="Proteomes" id="UP000190037"/>
    </source>
</evidence>
<comment type="caution">
    <text evidence="2">The sequence shown here is derived from an EMBL/GenBank/DDBJ whole genome shotgun (WGS) entry which is preliminary data.</text>
</comment>
<feature type="compositionally biased region" description="Basic and acidic residues" evidence="1">
    <location>
        <begin position="176"/>
        <end position="187"/>
    </location>
</feature>
<accession>A0A1T3P5Y4</accession>
<evidence type="ECO:0000313" key="2">
    <source>
        <dbReference type="EMBL" id="OPC84508.1"/>
    </source>
</evidence>
<evidence type="ECO:0000256" key="1">
    <source>
        <dbReference type="SAM" id="MobiDB-lite"/>
    </source>
</evidence>
<feature type="compositionally biased region" description="Basic and acidic residues" evidence="1">
    <location>
        <begin position="31"/>
        <end position="44"/>
    </location>
</feature>
<dbReference type="EMBL" id="MWQN01000001">
    <property type="protein sequence ID" value="OPC84508.1"/>
    <property type="molecule type" value="Genomic_DNA"/>
</dbReference>
<feature type="compositionally biased region" description="Basic residues" evidence="1">
    <location>
        <begin position="93"/>
        <end position="103"/>
    </location>
</feature>
<name>A0A1T3P5Y4_9ACTN</name>
<proteinExistence type="predicted"/>